<evidence type="ECO:0000256" key="1">
    <source>
        <dbReference type="SAM" id="Phobius"/>
    </source>
</evidence>
<geneLocation type="plasmid" evidence="2 3">
    <name>pMETHO01</name>
</geneLocation>
<name>L0KZV5_METHD</name>
<dbReference type="KEGG" id="mhz:Metho_2501"/>
<dbReference type="AlphaFoldDB" id="L0KZV5"/>
<evidence type="ECO:0000313" key="3">
    <source>
        <dbReference type="Proteomes" id="UP000010866"/>
    </source>
</evidence>
<gene>
    <name evidence="2" type="ordered locus">Metho_2501</name>
</gene>
<protein>
    <submittedName>
        <fullName evidence="2">Uncharacterized protein</fullName>
    </submittedName>
</protein>
<sequence length="168" mass="17972" precursor="true">MTNTVDILQDIFAAVILLTAFANSVGMVNPISQMLVQSQIYTTATHYQVLDTYNDIGLNYMSKTPIPAGYELVIHSGSSGYAGLRAVGSPASDEKVIGNYRGTKSGTVQGPGWMILKSTTEGYEVIDYHAADGASTLISEAHNQMPFESQLVGLGKALSDVTSQLYDI</sequence>
<dbReference type="RefSeq" id="WP_015313773.1">
    <property type="nucleotide sequence ID" value="NC_019972.1"/>
</dbReference>
<dbReference type="GeneID" id="14401463"/>
<feature type="transmembrane region" description="Helical" evidence="1">
    <location>
        <begin position="12"/>
        <end position="31"/>
    </location>
</feature>
<keyword evidence="1" id="KW-0812">Transmembrane</keyword>
<dbReference type="EMBL" id="CP003363">
    <property type="protein sequence ID" value="AGB50641.1"/>
    <property type="molecule type" value="Genomic_DNA"/>
</dbReference>
<dbReference type="Proteomes" id="UP000010866">
    <property type="component" value="Plasmid pMETHO01"/>
</dbReference>
<proteinExistence type="predicted"/>
<keyword evidence="1" id="KW-0472">Membrane</keyword>
<evidence type="ECO:0000313" key="2">
    <source>
        <dbReference type="EMBL" id="AGB50641.1"/>
    </source>
</evidence>
<reference evidence="3" key="1">
    <citation type="submission" date="2012-02" db="EMBL/GenBank/DDBJ databases">
        <title>Complete sequence of plasmid of Methanomethylovorans hollandica DSM 15978.</title>
        <authorList>
            <person name="Lucas S."/>
            <person name="Copeland A."/>
            <person name="Lapidus A."/>
            <person name="Glavina del Rio T."/>
            <person name="Dalin E."/>
            <person name="Tice H."/>
            <person name="Bruce D."/>
            <person name="Goodwin L."/>
            <person name="Pitluck S."/>
            <person name="Peters L."/>
            <person name="Mikhailova N."/>
            <person name="Held B."/>
            <person name="Kyrpides N."/>
            <person name="Mavromatis K."/>
            <person name="Ivanova N."/>
            <person name="Brettin T."/>
            <person name="Detter J.C."/>
            <person name="Han C."/>
            <person name="Larimer F."/>
            <person name="Land M."/>
            <person name="Hauser L."/>
            <person name="Markowitz V."/>
            <person name="Cheng J.-F."/>
            <person name="Hugenholtz P."/>
            <person name="Woyke T."/>
            <person name="Wu D."/>
            <person name="Spring S."/>
            <person name="Schroeder M."/>
            <person name="Brambilla E."/>
            <person name="Klenk H.-P."/>
            <person name="Eisen J.A."/>
        </authorList>
    </citation>
    <scope>NUCLEOTIDE SEQUENCE [LARGE SCALE GENOMIC DNA]</scope>
    <source>
        <strain evidence="3">DSM 15978 / NBRC 107637 / DMS1</strain>
        <plasmid evidence="3">Plasmid pMETHO01</plasmid>
    </source>
</reference>
<keyword evidence="2" id="KW-0614">Plasmid</keyword>
<keyword evidence="1" id="KW-1133">Transmembrane helix</keyword>
<organism evidence="2 3">
    <name type="scientific">Methanomethylovorans hollandica (strain DSM 15978 / NBRC 107637 / DMS1)</name>
    <dbReference type="NCBI Taxonomy" id="867904"/>
    <lineage>
        <taxon>Archaea</taxon>
        <taxon>Methanobacteriati</taxon>
        <taxon>Methanobacteriota</taxon>
        <taxon>Stenosarchaea group</taxon>
        <taxon>Methanomicrobia</taxon>
        <taxon>Methanosarcinales</taxon>
        <taxon>Methanosarcinaceae</taxon>
        <taxon>Methanomethylovorans</taxon>
    </lineage>
</organism>
<dbReference type="HOGENOM" id="CLU_1582905_0_0_2"/>
<accession>L0KZV5</accession>
<keyword evidence="3" id="KW-1185">Reference proteome</keyword>